<sequence length="114" mass="13299">MLSPENESSFVCYMYLKAIKKQLLQKNETCSDDTNEKRVLKDQRPNFVVEKHECQPSACDEKEKNESVGVRQVRRMSILIRELKRELGAATMDDILPRTKRLMEQLSLSIHNTD</sequence>
<keyword evidence="2" id="KW-1185">Reference proteome</keyword>
<evidence type="ECO:0000313" key="1">
    <source>
        <dbReference type="EMBL" id="KAI9923190.1"/>
    </source>
</evidence>
<organism evidence="1 2">
    <name type="scientific">Peronosclerospora sorghi</name>
    <dbReference type="NCBI Taxonomy" id="230839"/>
    <lineage>
        <taxon>Eukaryota</taxon>
        <taxon>Sar</taxon>
        <taxon>Stramenopiles</taxon>
        <taxon>Oomycota</taxon>
        <taxon>Peronosporomycetes</taxon>
        <taxon>Peronosporales</taxon>
        <taxon>Peronosporaceae</taxon>
        <taxon>Peronosclerospora</taxon>
    </lineage>
</organism>
<proteinExistence type="predicted"/>
<name>A0ACC0WWW4_9STRA</name>
<gene>
    <name evidence="1" type="ORF">PsorP6_001090</name>
</gene>
<evidence type="ECO:0000313" key="2">
    <source>
        <dbReference type="Proteomes" id="UP001163321"/>
    </source>
</evidence>
<comment type="caution">
    <text evidence="1">The sequence shown here is derived from an EMBL/GenBank/DDBJ whole genome shotgun (WGS) entry which is preliminary data.</text>
</comment>
<reference evidence="1 2" key="1">
    <citation type="journal article" date="2022" name="bioRxiv">
        <title>The genome of the oomycete Peronosclerospora sorghi, a cosmopolitan pathogen of maize and sorghum, is inflated with dispersed pseudogenes.</title>
        <authorList>
            <person name="Fletcher K."/>
            <person name="Martin F."/>
            <person name="Isakeit T."/>
            <person name="Cavanaugh K."/>
            <person name="Magill C."/>
            <person name="Michelmore R."/>
        </authorList>
    </citation>
    <scope>NUCLEOTIDE SEQUENCE [LARGE SCALE GENOMIC DNA]</scope>
    <source>
        <strain evidence="1">P6</strain>
    </source>
</reference>
<protein>
    <submittedName>
        <fullName evidence="1">Uncharacterized protein</fullName>
    </submittedName>
</protein>
<accession>A0ACC0WWW4</accession>
<dbReference type="Proteomes" id="UP001163321">
    <property type="component" value="Chromosome 1"/>
</dbReference>
<dbReference type="EMBL" id="CM047580">
    <property type="protein sequence ID" value="KAI9923190.1"/>
    <property type="molecule type" value="Genomic_DNA"/>
</dbReference>